<keyword evidence="4 7" id="KW-1133">Transmembrane helix</keyword>
<feature type="transmembrane region" description="Helical" evidence="7">
    <location>
        <begin position="84"/>
        <end position="106"/>
    </location>
</feature>
<evidence type="ECO:0000256" key="5">
    <source>
        <dbReference type="ARBA" id="ARBA00023136"/>
    </source>
</evidence>
<comment type="similarity">
    <text evidence="2">Belongs to the ZIP transporter (TC 2.A.5) family.</text>
</comment>
<feature type="compositionally biased region" description="Basic and acidic residues" evidence="6">
    <location>
        <begin position="150"/>
        <end position="168"/>
    </location>
</feature>
<feature type="region of interest" description="Disordered" evidence="6">
    <location>
        <begin position="149"/>
        <end position="168"/>
    </location>
</feature>
<evidence type="ECO:0000313" key="9">
    <source>
        <dbReference type="Proteomes" id="UP000596742"/>
    </source>
</evidence>
<proteinExistence type="inferred from homology"/>
<dbReference type="GO" id="GO:0005385">
    <property type="term" value="F:zinc ion transmembrane transporter activity"/>
    <property type="evidence" value="ECO:0007669"/>
    <property type="project" value="TreeGrafter"/>
</dbReference>
<evidence type="ECO:0000256" key="1">
    <source>
        <dbReference type="ARBA" id="ARBA00004141"/>
    </source>
</evidence>
<evidence type="ECO:0000313" key="8">
    <source>
        <dbReference type="EMBL" id="VDI60901.1"/>
    </source>
</evidence>
<feature type="region of interest" description="Disordered" evidence="6">
    <location>
        <begin position="231"/>
        <end position="252"/>
    </location>
</feature>
<dbReference type="GO" id="GO:0005886">
    <property type="term" value="C:plasma membrane"/>
    <property type="evidence" value="ECO:0007669"/>
    <property type="project" value="TreeGrafter"/>
</dbReference>
<reference evidence="8" key="1">
    <citation type="submission" date="2018-11" db="EMBL/GenBank/DDBJ databases">
        <authorList>
            <person name="Alioto T."/>
            <person name="Alioto T."/>
        </authorList>
    </citation>
    <scope>NUCLEOTIDE SEQUENCE</scope>
</reference>
<gene>
    <name evidence="8" type="ORF">MGAL_10B016450</name>
</gene>
<feature type="transmembrane region" description="Helical" evidence="7">
    <location>
        <begin position="381"/>
        <end position="402"/>
    </location>
</feature>
<protein>
    <submittedName>
        <fullName evidence="8">Solute carrier family 39 (Zinc transporter), member 12</fullName>
    </submittedName>
</protein>
<dbReference type="PANTHER" id="PTHR12191:SF37">
    <property type="entry name" value="ZINC TRANSPORTER FOI"/>
    <property type="match status" value="1"/>
</dbReference>
<dbReference type="GO" id="GO:0140410">
    <property type="term" value="F:monoatomic cation:bicarbonate symporter activity"/>
    <property type="evidence" value="ECO:0007669"/>
    <property type="project" value="TreeGrafter"/>
</dbReference>
<evidence type="ECO:0000256" key="2">
    <source>
        <dbReference type="ARBA" id="ARBA00006939"/>
    </source>
</evidence>
<organism evidence="8 9">
    <name type="scientific">Mytilus galloprovincialis</name>
    <name type="common">Mediterranean mussel</name>
    <dbReference type="NCBI Taxonomy" id="29158"/>
    <lineage>
        <taxon>Eukaryota</taxon>
        <taxon>Metazoa</taxon>
        <taxon>Spiralia</taxon>
        <taxon>Lophotrochozoa</taxon>
        <taxon>Mollusca</taxon>
        <taxon>Bivalvia</taxon>
        <taxon>Autobranchia</taxon>
        <taxon>Pteriomorphia</taxon>
        <taxon>Mytilida</taxon>
        <taxon>Mytiloidea</taxon>
        <taxon>Mytilidae</taxon>
        <taxon>Mytilinae</taxon>
        <taxon>Mytilus</taxon>
    </lineage>
</organism>
<feature type="transmembrane region" description="Helical" evidence="7">
    <location>
        <begin position="321"/>
        <end position="341"/>
    </location>
</feature>
<dbReference type="PANTHER" id="PTHR12191">
    <property type="entry name" value="SOLUTE CARRIER FAMILY 39"/>
    <property type="match status" value="1"/>
</dbReference>
<dbReference type="EMBL" id="UYJE01008079">
    <property type="protein sequence ID" value="VDI60901.1"/>
    <property type="molecule type" value="Genomic_DNA"/>
</dbReference>
<feature type="compositionally biased region" description="Low complexity" evidence="6">
    <location>
        <begin position="238"/>
        <end position="249"/>
    </location>
</feature>
<sequence length="483" mass="53352">MVSAIQISVSKEENMHYVCPGNVLYRKVSKVNTEARDAARKARQDFIREQNFPVRDQPSGDLQVCRGHYVDFNNNLTEAKVVKLYGYGILANAICCVCSIGGAVILPCAKRFSNAYHVFLSVFMGLAVGTLFTGAVVHLIPEALGMHSHSAHEHEHGHNETESHHDENHHNEYHVEDYIWYCMVILLGTYSFYLLETAMSIIKRKKGIVADPDPTPEPVVMTVNKPNGDFHKMEEISSSDSKSMKSTNSQKESGNTSLALMIIIGDAIHNVTDGLALGAAFSSSIGEGISLTIAIFCHELPQELGDFAILLNSGMSFCKAVLANLFASLSAFIGFFVGVQVATDETAVKWIFAFTAGNFLYISLVDMLPELVRHGSGSIKTVCYHNIGMIFGAFILVVIAVFEEHIDDPDLTLRILSFSPILGRKGSIQTSPSLAAILNFGSAQYVTILFQDLDTRYIYTKFKFSCKLRYSDVLRHKVVEVKT</sequence>
<keyword evidence="5 7" id="KW-0472">Membrane</keyword>
<dbReference type="Proteomes" id="UP000596742">
    <property type="component" value="Unassembled WGS sequence"/>
</dbReference>
<feature type="transmembrane region" description="Helical" evidence="7">
    <location>
        <begin position="347"/>
        <end position="369"/>
    </location>
</feature>
<dbReference type="GO" id="GO:0071578">
    <property type="term" value="P:zinc ion import across plasma membrane"/>
    <property type="evidence" value="ECO:0007669"/>
    <property type="project" value="TreeGrafter"/>
</dbReference>
<accession>A0A8B6G9N9</accession>
<keyword evidence="3 7" id="KW-0812">Transmembrane</keyword>
<evidence type="ECO:0000256" key="6">
    <source>
        <dbReference type="SAM" id="MobiDB-lite"/>
    </source>
</evidence>
<dbReference type="GO" id="GO:0030003">
    <property type="term" value="P:intracellular monoatomic cation homeostasis"/>
    <property type="evidence" value="ECO:0007669"/>
    <property type="project" value="TreeGrafter"/>
</dbReference>
<evidence type="ECO:0000256" key="4">
    <source>
        <dbReference type="ARBA" id="ARBA00022989"/>
    </source>
</evidence>
<keyword evidence="9" id="KW-1185">Reference proteome</keyword>
<dbReference type="AlphaFoldDB" id="A0A8B6G9N9"/>
<dbReference type="InterPro" id="IPR003689">
    <property type="entry name" value="ZIP"/>
</dbReference>
<comment type="caution">
    <text evidence="8">The sequence shown here is derived from an EMBL/GenBank/DDBJ whole genome shotgun (WGS) entry which is preliminary data.</text>
</comment>
<evidence type="ECO:0000256" key="3">
    <source>
        <dbReference type="ARBA" id="ARBA00022692"/>
    </source>
</evidence>
<dbReference type="Pfam" id="PF02535">
    <property type="entry name" value="Zip"/>
    <property type="match status" value="1"/>
</dbReference>
<name>A0A8B6G9N9_MYTGA</name>
<feature type="transmembrane region" description="Helical" evidence="7">
    <location>
        <begin position="118"/>
        <end position="140"/>
    </location>
</feature>
<dbReference type="OrthoDB" id="200954at2759"/>
<comment type="subcellular location">
    <subcellularLocation>
        <location evidence="1">Membrane</location>
        <topology evidence="1">Multi-pass membrane protein</topology>
    </subcellularLocation>
</comment>
<dbReference type="InterPro" id="IPR050799">
    <property type="entry name" value="ZIP_Transporter"/>
</dbReference>
<evidence type="ECO:0000256" key="7">
    <source>
        <dbReference type="SAM" id="Phobius"/>
    </source>
</evidence>
<feature type="transmembrane region" description="Helical" evidence="7">
    <location>
        <begin position="178"/>
        <end position="195"/>
    </location>
</feature>